<dbReference type="RefSeq" id="XP_024390580.1">
    <property type="nucleotide sequence ID" value="XM_024534812.2"/>
</dbReference>
<accession>A9SU06</accession>
<reference evidence="10 12" key="1">
    <citation type="journal article" date="2008" name="Science">
        <title>The Physcomitrella genome reveals evolutionary insights into the conquest of land by plants.</title>
        <authorList>
            <person name="Rensing S."/>
            <person name="Lang D."/>
            <person name="Zimmer A."/>
            <person name="Terry A."/>
            <person name="Salamov A."/>
            <person name="Shapiro H."/>
            <person name="Nishiyama T."/>
            <person name="Perroud P.-F."/>
            <person name="Lindquist E."/>
            <person name="Kamisugi Y."/>
            <person name="Tanahashi T."/>
            <person name="Sakakibara K."/>
            <person name="Fujita T."/>
            <person name="Oishi K."/>
            <person name="Shin-I T."/>
            <person name="Kuroki Y."/>
            <person name="Toyoda A."/>
            <person name="Suzuki Y."/>
            <person name="Hashimoto A."/>
            <person name="Yamaguchi K."/>
            <person name="Sugano A."/>
            <person name="Kohara Y."/>
            <person name="Fujiyama A."/>
            <person name="Anterola A."/>
            <person name="Aoki S."/>
            <person name="Ashton N."/>
            <person name="Barbazuk W.B."/>
            <person name="Barker E."/>
            <person name="Bennetzen J."/>
            <person name="Bezanilla M."/>
            <person name="Blankenship R."/>
            <person name="Cho S.H."/>
            <person name="Dutcher S."/>
            <person name="Estelle M."/>
            <person name="Fawcett J.A."/>
            <person name="Gundlach H."/>
            <person name="Hanada K."/>
            <person name="Heyl A."/>
            <person name="Hicks K.A."/>
            <person name="Hugh J."/>
            <person name="Lohr M."/>
            <person name="Mayer K."/>
            <person name="Melkozernov A."/>
            <person name="Murata T."/>
            <person name="Nelson D."/>
            <person name="Pils B."/>
            <person name="Prigge M."/>
            <person name="Reiss B."/>
            <person name="Renner T."/>
            <person name="Rombauts S."/>
            <person name="Rushton P."/>
            <person name="Sanderfoot A."/>
            <person name="Schween G."/>
            <person name="Shiu S.-H."/>
            <person name="Stueber K."/>
            <person name="Theodoulou F.L."/>
            <person name="Tu H."/>
            <person name="Van de Peer Y."/>
            <person name="Verrier P.J."/>
            <person name="Waters E."/>
            <person name="Wood A."/>
            <person name="Yang L."/>
            <person name="Cove D."/>
            <person name="Cuming A."/>
            <person name="Hasebe M."/>
            <person name="Lucas S."/>
            <person name="Mishler D.B."/>
            <person name="Reski R."/>
            <person name="Grigoriev I."/>
            <person name="Quatrano R.S."/>
            <person name="Boore J.L."/>
        </authorList>
    </citation>
    <scope>NUCLEOTIDE SEQUENCE [LARGE SCALE GENOMIC DNA]</scope>
    <source>
        <strain evidence="11 12">cv. Gransden 2004</strain>
    </source>
</reference>
<dbReference type="EMBL" id="ABEU02000012">
    <property type="protein sequence ID" value="PNR44221.1"/>
    <property type="molecule type" value="Genomic_DNA"/>
</dbReference>
<feature type="transmembrane region" description="Helical" evidence="8">
    <location>
        <begin position="155"/>
        <end position="180"/>
    </location>
</feature>
<dbReference type="FunFam" id="1.20.1080.10:FF:000001">
    <property type="entry name" value="Probable aquaporin PIP1-2"/>
    <property type="match status" value="1"/>
</dbReference>
<dbReference type="STRING" id="3218.A9SU06"/>
<dbReference type="CDD" id="cd00333">
    <property type="entry name" value="MIP"/>
    <property type="match status" value="1"/>
</dbReference>
<feature type="transmembrane region" description="Helical" evidence="8">
    <location>
        <begin position="192"/>
        <end position="214"/>
    </location>
</feature>
<dbReference type="Gramene" id="Pp3c12_22530V3.1">
    <property type="protein sequence ID" value="Pp3c12_22530V3.1"/>
    <property type="gene ID" value="Pp3c12_22530"/>
</dbReference>
<dbReference type="OrthoDB" id="3222at2759"/>
<dbReference type="Gene3D" id="1.20.1080.10">
    <property type="entry name" value="Glycerol uptake facilitator protein"/>
    <property type="match status" value="1"/>
</dbReference>
<dbReference type="EnsemblPlants" id="Pp3c12_22590V3.1">
    <property type="protein sequence ID" value="Pp3c12_22590V3.1"/>
    <property type="gene ID" value="Pp3c12_22590"/>
</dbReference>
<dbReference type="PRINTS" id="PR00783">
    <property type="entry name" value="MINTRINSICP"/>
</dbReference>
<dbReference type="PaxDb" id="3218-PP1S118_199V6.1"/>
<evidence type="ECO:0000256" key="7">
    <source>
        <dbReference type="RuleBase" id="RU000477"/>
    </source>
</evidence>
<evidence type="ECO:0000256" key="1">
    <source>
        <dbReference type="ARBA" id="ARBA00004141"/>
    </source>
</evidence>
<evidence type="ECO:0000313" key="9">
    <source>
        <dbReference type="EMBL" id="PNR44221.1"/>
    </source>
</evidence>
<sequence>MEKIGICEEPKFRSKDYIDPPAVPFVDASELRKWSFYRAIITEFISTLLFLYIAIGTVVGASRNADCAGVGILGIAWAFGGMIFVLVYCTAGISGGHINPAVTFGLLLARKISLTRSLAYMVAQCLGAICGAGLVKEFQHSFYMDHGGGANAVAPGYSTGTGLAAEIIGTFVLMFTVFSATDPKRKARDSHVPVLAPLPIGFAVFVVHCATIPITGTGINPARSFGAAVIFNRSKSWDDHWIFWVGPFLGAALAAAYHQYILRANPIKSMRSFGNGSNHT</sequence>
<keyword evidence="4 8" id="KW-1133">Transmembrane helix</keyword>
<comment type="subcellular location">
    <subcellularLocation>
        <location evidence="1">Membrane</location>
        <topology evidence="1">Multi-pass membrane protein</topology>
    </subcellularLocation>
</comment>
<dbReference type="InterPro" id="IPR022357">
    <property type="entry name" value="MIP_CS"/>
</dbReference>
<proteinExistence type="inferred from homology"/>
<dbReference type="PROSITE" id="PS00221">
    <property type="entry name" value="MIP"/>
    <property type="match status" value="1"/>
</dbReference>
<dbReference type="SUPFAM" id="SSF81338">
    <property type="entry name" value="Aquaporin-like"/>
    <property type="match status" value="1"/>
</dbReference>
<evidence type="ECO:0000313" key="11">
    <source>
        <dbReference type="EnsemblPlants" id="Pp3c12_22530V3.1"/>
    </source>
</evidence>
<dbReference type="GeneID" id="112289550"/>
<keyword evidence="5 8" id="KW-0472">Membrane</keyword>
<evidence type="ECO:0000256" key="3">
    <source>
        <dbReference type="ARBA" id="ARBA00022692"/>
    </source>
</evidence>
<dbReference type="InterPro" id="IPR034294">
    <property type="entry name" value="Aquaporin_transptr"/>
</dbReference>
<name>A9SU06_PHYPA</name>
<reference evidence="11" key="3">
    <citation type="submission" date="2020-12" db="UniProtKB">
        <authorList>
            <consortium name="EnsemblPlants"/>
        </authorList>
    </citation>
    <scope>IDENTIFICATION</scope>
</reference>
<dbReference type="EnsemblPlants" id="Pp3c12_22530V3.2">
    <property type="protein sequence ID" value="Pp3c12_22530V3.2"/>
    <property type="gene ID" value="Pp3c12_22530"/>
</dbReference>
<keyword evidence="12" id="KW-1185">Reference proteome</keyword>
<protein>
    <submittedName>
        <fullName evidence="10 11">Uncharacterized protein</fullName>
    </submittedName>
</protein>
<evidence type="ECO:0000256" key="6">
    <source>
        <dbReference type="ARBA" id="ARBA00038497"/>
    </source>
</evidence>
<evidence type="ECO:0000256" key="5">
    <source>
        <dbReference type="ARBA" id="ARBA00023136"/>
    </source>
</evidence>
<reference evidence="10 12" key="2">
    <citation type="journal article" date="2018" name="Plant J.">
        <title>The Physcomitrella patens chromosome-scale assembly reveals moss genome structure and evolution.</title>
        <authorList>
            <person name="Lang D."/>
            <person name="Ullrich K.K."/>
            <person name="Murat F."/>
            <person name="Fuchs J."/>
            <person name="Jenkins J."/>
            <person name="Haas F.B."/>
            <person name="Piednoel M."/>
            <person name="Gundlach H."/>
            <person name="Van Bel M."/>
            <person name="Meyberg R."/>
            <person name="Vives C."/>
            <person name="Morata J."/>
            <person name="Symeonidi A."/>
            <person name="Hiss M."/>
            <person name="Muchero W."/>
            <person name="Kamisugi Y."/>
            <person name="Saleh O."/>
            <person name="Blanc G."/>
            <person name="Decker E.L."/>
            <person name="van Gessel N."/>
            <person name="Grimwood J."/>
            <person name="Hayes R.D."/>
            <person name="Graham S.W."/>
            <person name="Gunter L.E."/>
            <person name="McDaniel S.F."/>
            <person name="Hoernstein S.N.W."/>
            <person name="Larsson A."/>
            <person name="Li F.W."/>
            <person name="Perroud P.F."/>
            <person name="Phillips J."/>
            <person name="Ranjan P."/>
            <person name="Rokshar D.S."/>
            <person name="Rothfels C.J."/>
            <person name="Schneider L."/>
            <person name="Shu S."/>
            <person name="Stevenson D.W."/>
            <person name="Thummler F."/>
            <person name="Tillich M."/>
            <person name="Villarreal Aguilar J.C."/>
            <person name="Widiez T."/>
            <person name="Wong G.K."/>
            <person name="Wymore A."/>
            <person name="Zhang Y."/>
            <person name="Zimmer A.D."/>
            <person name="Quatrano R.S."/>
            <person name="Mayer K.F.X."/>
            <person name="Goodstein D."/>
            <person name="Casacuberta J.M."/>
            <person name="Vandepoele K."/>
            <person name="Reski R."/>
            <person name="Cuming A.C."/>
            <person name="Tuskan G.A."/>
            <person name="Maumus F."/>
            <person name="Salse J."/>
            <person name="Schmutz J."/>
            <person name="Rensing S.A."/>
        </authorList>
    </citation>
    <scope>NUCLEOTIDE SEQUENCE [LARGE SCALE GENOMIC DNA]</scope>
    <source>
        <strain evidence="11 12">cv. Gransden 2004</strain>
    </source>
</reference>
<evidence type="ECO:0000256" key="8">
    <source>
        <dbReference type="SAM" id="Phobius"/>
    </source>
</evidence>
<dbReference type="AlphaFoldDB" id="A9SU06"/>
<dbReference type="InterPro" id="IPR000425">
    <property type="entry name" value="MIP"/>
</dbReference>
<dbReference type="GO" id="GO:0005886">
    <property type="term" value="C:plasma membrane"/>
    <property type="evidence" value="ECO:0000318"/>
    <property type="project" value="GO_Central"/>
</dbReference>
<dbReference type="KEGG" id="ppp:112289336"/>
<keyword evidence="2 7" id="KW-0813">Transport</keyword>
<dbReference type="NCBIfam" id="TIGR00861">
    <property type="entry name" value="MIP"/>
    <property type="match status" value="1"/>
</dbReference>
<dbReference type="GO" id="GO:0015250">
    <property type="term" value="F:water channel activity"/>
    <property type="evidence" value="ECO:0000318"/>
    <property type="project" value="GO_Central"/>
</dbReference>
<dbReference type="Pfam" id="PF00230">
    <property type="entry name" value="MIP"/>
    <property type="match status" value="1"/>
</dbReference>
<dbReference type="Gramene" id="Pp3c12_22590V3.1">
    <property type="protein sequence ID" value="Pp3c12_22590V3.1"/>
    <property type="gene ID" value="Pp3c12_22590"/>
</dbReference>
<dbReference type="InterPro" id="IPR023271">
    <property type="entry name" value="Aquaporin-like"/>
</dbReference>
<feature type="transmembrane region" description="Helical" evidence="8">
    <location>
        <begin position="68"/>
        <end position="89"/>
    </location>
</feature>
<feature type="transmembrane region" description="Helical" evidence="8">
    <location>
        <begin position="118"/>
        <end position="135"/>
    </location>
</feature>
<dbReference type="EnsemblPlants" id="Pp3c12_22530V3.1">
    <property type="protein sequence ID" value="Pp3c12_22530V3.1"/>
    <property type="gene ID" value="Pp3c12_22530"/>
</dbReference>
<feature type="transmembrane region" description="Helical" evidence="8">
    <location>
        <begin position="241"/>
        <end position="262"/>
    </location>
</feature>
<evidence type="ECO:0000313" key="12">
    <source>
        <dbReference type="Proteomes" id="UP000006727"/>
    </source>
</evidence>
<evidence type="ECO:0000313" key="10">
    <source>
        <dbReference type="EMBL" id="PNR44223.1"/>
    </source>
</evidence>
<dbReference type="Proteomes" id="UP000006727">
    <property type="component" value="Chromosome 12"/>
</dbReference>
<dbReference type="HOGENOM" id="CLU_020019_3_0_1"/>
<dbReference type="PANTHER" id="PTHR45687">
    <property type="entry name" value="AQUAPORIN OR AQUAGLYCEROPORIN RELATED"/>
    <property type="match status" value="1"/>
</dbReference>
<dbReference type="EMBL" id="ABEU02000012">
    <property type="protein sequence ID" value="PNR44223.1"/>
    <property type="molecule type" value="Genomic_DNA"/>
</dbReference>
<dbReference type="EnsemblPlants" id="Pp3c12_22590V3.2">
    <property type="protein sequence ID" value="Pp3c12_22590V3.2"/>
    <property type="gene ID" value="Pp3c12_22590"/>
</dbReference>
<dbReference type="Gramene" id="Pp3c12_22530V3.2">
    <property type="protein sequence ID" value="Pp3c12_22530V3.2"/>
    <property type="gene ID" value="Pp3c12_22530"/>
</dbReference>
<evidence type="ECO:0000256" key="2">
    <source>
        <dbReference type="ARBA" id="ARBA00022448"/>
    </source>
</evidence>
<dbReference type="OMA" id="QYILRAN"/>
<organism evidence="10">
    <name type="scientific">Physcomitrium patens</name>
    <name type="common">Spreading-leaved earth moss</name>
    <name type="synonym">Physcomitrella patens</name>
    <dbReference type="NCBI Taxonomy" id="3218"/>
    <lineage>
        <taxon>Eukaryota</taxon>
        <taxon>Viridiplantae</taxon>
        <taxon>Streptophyta</taxon>
        <taxon>Embryophyta</taxon>
        <taxon>Bryophyta</taxon>
        <taxon>Bryophytina</taxon>
        <taxon>Bryopsida</taxon>
        <taxon>Funariidae</taxon>
        <taxon>Funariales</taxon>
        <taxon>Funariaceae</taxon>
        <taxon>Physcomitrium</taxon>
    </lineage>
</organism>
<dbReference type="Gramene" id="Pp3c12_22590V3.2">
    <property type="protein sequence ID" value="Pp3c12_22590V3.2"/>
    <property type="gene ID" value="Pp3c12_22590"/>
</dbReference>
<gene>
    <name evidence="11" type="primary">LOC112289550</name>
    <name evidence="9" type="ORF">PHYPA_016605</name>
    <name evidence="10" type="ORF">PHYPA_016607</name>
</gene>
<keyword evidence="3 7" id="KW-0812">Transmembrane</keyword>
<comment type="similarity">
    <text evidence="6">Belongs to the MIP/aquaporin (TC 1.A.8) family. PIP (TC 1.A.8.11) subfamily.</text>
</comment>
<dbReference type="eggNOG" id="KOG0223">
    <property type="taxonomic scope" value="Eukaryota"/>
</dbReference>
<evidence type="ECO:0000256" key="4">
    <source>
        <dbReference type="ARBA" id="ARBA00022989"/>
    </source>
</evidence>
<feature type="transmembrane region" description="Helical" evidence="8">
    <location>
        <begin position="40"/>
        <end position="62"/>
    </location>
</feature>